<evidence type="ECO:0000313" key="1">
    <source>
        <dbReference type="EMBL" id="RKP33267.1"/>
    </source>
</evidence>
<evidence type="ECO:0008006" key="3">
    <source>
        <dbReference type="Google" id="ProtNLM"/>
    </source>
</evidence>
<organism evidence="1 2">
    <name type="scientific">Dimargaris cristalligena</name>
    <dbReference type="NCBI Taxonomy" id="215637"/>
    <lineage>
        <taxon>Eukaryota</taxon>
        <taxon>Fungi</taxon>
        <taxon>Fungi incertae sedis</taxon>
        <taxon>Zoopagomycota</taxon>
        <taxon>Kickxellomycotina</taxon>
        <taxon>Dimargaritomycetes</taxon>
        <taxon>Dimargaritales</taxon>
        <taxon>Dimargaritaceae</taxon>
        <taxon>Dimargaris</taxon>
    </lineage>
</organism>
<dbReference type="Proteomes" id="UP000268162">
    <property type="component" value="Unassembled WGS sequence"/>
</dbReference>
<dbReference type="Gene3D" id="3.30.559.30">
    <property type="entry name" value="Nonribosomal peptide synthetase, condensation domain"/>
    <property type="match status" value="1"/>
</dbReference>
<dbReference type="AlphaFoldDB" id="A0A4P9ZJ89"/>
<sequence length="140" mass="15825">MDIAYLGHGRKDPYGQCDVSRTVGFFASQFPLVFCNAPSGDLVDTLYQVQTTLSTGMDNGFLYTVFKNLHCSANDQIDLKQQFDVQTQFEFTYLDDLSLSWNTAGGLDIITNFNSRQFRVETIGGLMSHWKNCLLELSRV</sequence>
<reference evidence="2" key="1">
    <citation type="journal article" date="2018" name="Nat. Microbiol.">
        <title>Leveraging single-cell genomics to expand the fungal tree of life.</title>
        <authorList>
            <person name="Ahrendt S.R."/>
            <person name="Quandt C.A."/>
            <person name="Ciobanu D."/>
            <person name="Clum A."/>
            <person name="Salamov A."/>
            <person name="Andreopoulos B."/>
            <person name="Cheng J.F."/>
            <person name="Woyke T."/>
            <person name="Pelin A."/>
            <person name="Henrissat B."/>
            <person name="Reynolds N.K."/>
            <person name="Benny G.L."/>
            <person name="Smith M.E."/>
            <person name="James T.Y."/>
            <person name="Grigoriev I.V."/>
        </authorList>
    </citation>
    <scope>NUCLEOTIDE SEQUENCE [LARGE SCALE GENOMIC DNA]</scope>
    <source>
        <strain evidence="2">RSA 468</strain>
    </source>
</reference>
<gene>
    <name evidence="1" type="ORF">BJ085DRAFT_31284</name>
</gene>
<dbReference type="EMBL" id="ML004112">
    <property type="protein sequence ID" value="RKP33267.1"/>
    <property type="molecule type" value="Genomic_DNA"/>
</dbReference>
<evidence type="ECO:0000313" key="2">
    <source>
        <dbReference type="Proteomes" id="UP000268162"/>
    </source>
</evidence>
<accession>A0A4P9ZJ89</accession>
<dbReference type="SUPFAM" id="SSF52777">
    <property type="entry name" value="CoA-dependent acyltransferases"/>
    <property type="match status" value="1"/>
</dbReference>
<protein>
    <recommendedName>
        <fullName evidence="3">Condensation domain-containing protein</fullName>
    </recommendedName>
</protein>
<keyword evidence="2" id="KW-1185">Reference proteome</keyword>
<proteinExistence type="predicted"/>
<name>A0A4P9ZJ89_9FUNG</name>